<reference evidence="1" key="1">
    <citation type="submission" date="2019-02" db="EMBL/GenBank/DDBJ databases">
        <authorList>
            <person name="Gruber-Vodicka R. H."/>
            <person name="Seah K. B. B."/>
        </authorList>
    </citation>
    <scope>NUCLEOTIDE SEQUENCE</scope>
    <source>
        <strain evidence="1">BECK_M7</strain>
    </source>
</reference>
<dbReference type="Pfam" id="PF09720">
    <property type="entry name" value="Unstab_antitox"/>
    <property type="match status" value="1"/>
</dbReference>
<name>A0A450U6C9_9GAMM</name>
<gene>
    <name evidence="1" type="ORF">BECKLFY1418B_GA0070995_100547</name>
</gene>
<accession>A0A450U6C9</accession>
<dbReference type="EMBL" id="CAADFF010000005">
    <property type="protein sequence ID" value="VFJ87051.1"/>
    <property type="molecule type" value="Genomic_DNA"/>
</dbReference>
<dbReference type="InterPro" id="IPR013406">
    <property type="entry name" value="CHP02574_addiction_mod"/>
</dbReference>
<evidence type="ECO:0000313" key="1">
    <source>
        <dbReference type="EMBL" id="VFJ87051.1"/>
    </source>
</evidence>
<dbReference type="AlphaFoldDB" id="A0A450U6C9"/>
<sequence length="80" mass="9078">MWYTQHSRLVTVGKTAGIGPCNTPKYTRLATLDDPDQQECEYLWVAEAARRYAEYKKGTIAARPADDVFRDARARIDSVV</sequence>
<proteinExistence type="predicted"/>
<organism evidence="1">
    <name type="scientific">Candidatus Kentrum sp. LFY</name>
    <dbReference type="NCBI Taxonomy" id="2126342"/>
    <lineage>
        <taxon>Bacteria</taxon>
        <taxon>Pseudomonadati</taxon>
        <taxon>Pseudomonadota</taxon>
        <taxon>Gammaproteobacteria</taxon>
        <taxon>Candidatus Kentrum</taxon>
    </lineage>
</organism>
<protein>
    <submittedName>
        <fullName evidence="1">Addiction module component</fullName>
    </submittedName>
</protein>